<evidence type="ECO:0000313" key="2">
    <source>
        <dbReference type="EMBL" id="MDT3469748.1"/>
    </source>
</evidence>
<keyword evidence="1" id="KW-0732">Signal</keyword>
<dbReference type="InterPro" id="IPR018247">
    <property type="entry name" value="EF_Hand_1_Ca_BS"/>
</dbReference>
<sequence>MTGFRFLPAALVIASTLLLGACSKPQEASKATAAEDVTEVKLLPAYESLDKDKDGIVTLAEVDAVAPDWAERLHTCDTDRDQKLSRGEYDVCKQTAPAAAH</sequence>
<evidence type="ECO:0000313" key="3">
    <source>
        <dbReference type="Proteomes" id="UP001251948"/>
    </source>
</evidence>
<dbReference type="AlphaFoldDB" id="A0AAJ2JH80"/>
<evidence type="ECO:0008006" key="4">
    <source>
        <dbReference type="Google" id="ProtNLM"/>
    </source>
</evidence>
<dbReference type="PROSITE" id="PS51257">
    <property type="entry name" value="PROKAR_LIPOPROTEIN"/>
    <property type="match status" value="1"/>
</dbReference>
<protein>
    <recommendedName>
        <fullName evidence="4">EF-hand domain-containing protein</fullName>
    </recommendedName>
</protein>
<feature type="signal peptide" evidence="1">
    <location>
        <begin position="1"/>
        <end position="21"/>
    </location>
</feature>
<proteinExistence type="predicted"/>
<dbReference type="SUPFAM" id="SSF47473">
    <property type="entry name" value="EF-hand"/>
    <property type="match status" value="1"/>
</dbReference>
<gene>
    <name evidence="2" type="ORF">ROV92_17335</name>
</gene>
<dbReference type="RefSeq" id="WP_197563224.1">
    <property type="nucleotide sequence ID" value="NZ_JAJNMF010000020.1"/>
</dbReference>
<organism evidence="2 3">
    <name type="scientific">Stenotrophomonas maltophilia</name>
    <name type="common">Pseudomonas maltophilia</name>
    <name type="synonym">Xanthomonas maltophilia</name>
    <dbReference type="NCBI Taxonomy" id="40324"/>
    <lineage>
        <taxon>Bacteria</taxon>
        <taxon>Pseudomonadati</taxon>
        <taxon>Pseudomonadota</taxon>
        <taxon>Gammaproteobacteria</taxon>
        <taxon>Lysobacterales</taxon>
        <taxon>Lysobacteraceae</taxon>
        <taxon>Stenotrophomonas</taxon>
        <taxon>Stenotrophomonas maltophilia group</taxon>
    </lineage>
</organism>
<name>A0AAJ2JH80_STEMA</name>
<dbReference type="Gene3D" id="1.10.238.10">
    <property type="entry name" value="EF-hand"/>
    <property type="match status" value="1"/>
</dbReference>
<feature type="chain" id="PRO_5042514448" description="EF-hand domain-containing protein" evidence="1">
    <location>
        <begin position="22"/>
        <end position="101"/>
    </location>
</feature>
<accession>A0AAJ2JH80</accession>
<reference evidence="2" key="1">
    <citation type="submission" date="2023-07" db="EMBL/GenBank/DDBJ databases">
        <title>Comparative genomics of clinical Stenotrophomonas maltophilia isolates reveals regions of diversity which correlate with colonization and persistence in vivo.</title>
        <authorList>
            <person name="Mcdaniel M.S."/>
            <person name="Swords W.E."/>
            <person name="Sumpter N.A."/>
            <person name="Lindgren N.R."/>
            <person name="Billiot C.E."/>
        </authorList>
    </citation>
    <scope>NUCLEOTIDE SEQUENCE</scope>
    <source>
        <strain evidence="2">Ism4</strain>
    </source>
</reference>
<evidence type="ECO:0000256" key="1">
    <source>
        <dbReference type="SAM" id="SignalP"/>
    </source>
</evidence>
<dbReference type="Proteomes" id="UP001251948">
    <property type="component" value="Unassembled WGS sequence"/>
</dbReference>
<comment type="caution">
    <text evidence="2">The sequence shown here is derived from an EMBL/GenBank/DDBJ whole genome shotgun (WGS) entry which is preliminary data.</text>
</comment>
<dbReference type="EMBL" id="JAVSKO010000007">
    <property type="protein sequence ID" value="MDT3469748.1"/>
    <property type="molecule type" value="Genomic_DNA"/>
</dbReference>
<dbReference type="PROSITE" id="PS00018">
    <property type="entry name" value="EF_HAND_1"/>
    <property type="match status" value="1"/>
</dbReference>
<dbReference type="InterPro" id="IPR011992">
    <property type="entry name" value="EF-hand-dom_pair"/>
</dbReference>